<feature type="region of interest" description="Disordered" evidence="1">
    <location>
        <begin position="59"/>
        <end position="81"/>
    </location>
</feature>
<accession>A0ABQ2MFQ0</accession>
<reference evidence="3" key="1">
    <citation type="journal article" date="2019" name="Int. J. Syst. Evol. Microbiol.">
        <title>The Global Catalogue of Microorganisms (GCM) 10K type strain sequencing project: providing services to taxonomists for standard genome sequencing and annotation.</title>
        <authorList>
            <consortium name="The Broad Institute Genomics Platform"/>
            <consortium name="The Broad Institute Genome Sequencing Center for Infectious Disease"/>
            <person name="Wu L."/>
            <person name="Ma J."/>
        </authorList>
    </citation>
    <scope>NUCLEOTIDE SEQUENCE [LARGE SCALE GENOMIC DNA]</scope>
    <source>
        <strain evidence="3">CGMCC 4.7178</strain>
    </source>
</reference>
<protein>
    <recommendedName>
        <fullName evidence="4">Integral membrane protein</fullName>
    </recommendedName>
</protein>
<name>A0ABQ2MFQ0_9ACTN</name>
<proteinExistence type="predicted"/>
<organism evidence="2 3">
    <name type="scientific">Streptomyces daqingensis</name>
    <dbReference type="NCBI Taxonomy" id="1472640"/>
    <lineage>
        <taxon>Bacteria</taxon>
        <taxon>Bacillati</taxon>
        <taxon>Actinomycetota</taxon>
        <taxon>Actinomycetes</taxon>
        <taxon>Kitasatosporales</taxon>
        <taxon>Streptomycetaceae</taxon>
        <taxon>Streptomyces</taxon>
    </lineage>
</organism>
<evidence type="ECO:0000313" key="2">
    <source>
        <dbReference type="EMBL" id="GGO50896.1"/>
    </source>
</evidence>
<gene>
    <name evidence="2" type="ORF">GCM10012287_31710</name>
</gene>
<dbReference type="Proteomes" id="UP000631535">
    <property type="component" value="Unassembled WGS sequence"/>
</dbReference>
<evidence type="ECO:0000313" key="3">
    <source>
        <dbReference type="Proteomes" id="UP000631535"/>
    </source>
</evidence>
<keyword evidence="3" id="KW-1185">Reference proteome</keyword>
<evidence type="ECO:0008006" key="4">
    <source>
        <dbReference type="Google" id="ProtNLM"/>
    </source>
</evidence>
<dbReference type="EMBL" id="BMMP01000009">
    <property type="protein sequence ID" value="GGO50896.1"/>
    <property type="molecule type" value="Genomic_DNA"/>
</dbReference>
<sequence>MNARDPELARELDATLQTRRELGPEYEEELIASFLEKFDKRLETVVDKRTRRAMAEQQMVVARGGERTHTGTGPSSHPEGMGPRLLAVASLVLAVPLSAIAAVNTGLPGLLVCWGGIVAVNAVQAQRPWFGLGRAGESRKDGDWD</sequence>
<dbReference type="RefSeq" id="WP_189037772.1">
    <property type="nucleotide sequence ID" value="NZ_BMMP01000009.1"/>
</dbReference>
<evidence type="ECO:0000256" key="1">
    <source>
        <dbReference type="SAM" id="MobiDB-lite"/>
    </source>
</evidence>
<comment type="caution">
    <text evidence="2">The sequence shown here is derived from an EMBL/GenBank/DDBJ whole genome shotgun (WGS) entry which is preliminary data.</text>
</comment>